<dbReference type="Proteomes" id="UP001596047">
    <property type="component" value="Unassembled WGS sequence"/>
</dbReference>
<protein>
    <submittedName>
        <fullName evidence="2">SpoIID/LytB domain-containing protein</fullName>
    </submittedName>
</protein>
<proteinExistence type="predicted"/>
<keyword evidence="3" id="KW-1185">Reference proteome</keyword>
<evidence type="ECO:0000259" key="1">
    <source>
        <dbReference type="PROSITE" id="PS51724"/>
    </source>
</evidence>
<dbReference type="RefSeq" id="WP_379188664.1">
    <property type="nucleotide sequence ID" value="NZ_JBHSOW010000045.1"/>
</dbReference>
<dbReference type="PROSITE" id="PS51724">
    <property type="entry name" value="SPOR"/>
    <property type="match status" value="1"/>
</dbReference>
<gene>
    <name evidence="2" type="ORF">ACFPYJ_13455</name>
</gene>
<comment type="caution">
    <text evidence="2">The sequence shown here is derived from an EMBL/GenBank/DDBJ whole genome shotgun (WGS) entry which is preliminary data.</text>
</comment>
<feature type="domain" description="SPOR" evidence="1">
    <location>
        <begin position="90"/>
        <end position="169"/>
    </location>
</feature>
<dbReference type="Pfam" id="PF08486">
    <property type="entry name" value="SpoIID"/>
    <property type="match status" value="1"/>
</dbReference>
<sequence length="704" mass="75050">MKVGTPKMMRTIALPLSLLLILSIWTSWPSRAAVPKLDTIRVGIFLEVPGKYKLNTSTATFSSASAIQVGLRLPSAVLPVGQSKAGETIRFTLDDYKPIVAKTGNFQTALSVVKRLKALGGTGMLTSLNQSSGLVYQVIEGSYATSAEARTAADRWGKDATIASLTGKAKIELMGPLHMQAGTFASKAEAFQAAQAYGKAGIDAFPAMKQTGKANPAYTVLVGASPDAGALVSVKEQAGKAVPEFDLQPLDASSVYMALRDDYSVTESAQSPAALYAVPMNGVKIWISSTASTGIKLAERYNRTYRGQFEISGFSNRLAVINELPFEQYLYAVVGAEMPASWHAEALKSQAVAARTYALYQGFGFQVAHVVDTTLSQAYGGIGSEKPATINAVDATKGEAATYNGKVIETVFSSSAGGATADATEIWGNSVPYLKTVTSPDESSEKGLYHWYRAVLTSGDVGYIREDLLEETGQQTEIGQAIMRVKSDGVKVRPIPLVQENVPAVGQVNKGSLVVILEKVTQSNEMSWVRGPYTADALLALTVGKVRTAVKGPIRTLEVSQTGPSGRPVALSVNGQKFDVKNPDGLRAALGGLPSTRFEIDETARMTILGSDDRVQERPSSNSTLVVLGGDGQPKDLIDPNLFILSGDGTVRAATKDPTFRFVGNGNGHGVGLSQYGARGLAELGYDYKYILQYYYKDIKIVKE</sequence>
<name>A0ABW0W042_9BACL</name>
<dbReference type="PANTHER" id="PTHR30032">
    <property type="entry name" value="N-ACETYLMURAMOYL-L-ALANINE AMIDASE-RELATED"/>
    <property type="match status" value="1"/>
</dbReference>
<evidence type="ECO:0000313" key="3">
    <source>
        <dbReference type="Proteomes" id="UP001596047"/>
    </source>
</evidence>
<dbReference type="InterPro" id="IPR051922">
    <property type="entry name" value="Bact_Sporulation_Assoc"/>
</dbReference>
<organism evidence="2 3">
    <name type="scientific">Paenibacillus solisilvae</name>
    <dbReference type="NCBI Taxonomy" id="2486751"/>
    <lineage>
        <taxon>Bacteria</taxon>
        <taxon>Bacillati</taxon>
        <taxon>Bacillota</taxon>
        <taxon>Bacilli</taxon>
        <taxon>Bacillales</taxon>
        <taxon>Paenibacillaceae</taxon>
        <taxon>Paenibacillus</taxon>
    </lineage>
</organism>
<reference evidence="3" key="1">
    <citation type="journal article" date="2019" name="Int. J. Syst. Evol. Microbiol.">
        <title>The Global Catalogue of Microorganisms (GCM) 10K type strain sequencing project: providing services to taxonomists for standard genome sequencing and annotation.</title>
        <authorList>
            <consortium name="The Broad Institute Genomics Platform"/>
            <consortium name="The Broad Institute Genome Sequencing Center for Infectious Disease"/>
            <person name="Wu L."/>
            <person name="Ma J."/>
        </authorList>
    </citation>
    <scope>NUCLEOTIDE SEQUENCE [LARGE SCALE GENOMIC DNA]</scope>
    <source>
        <strain evidence="3">CGMCC 1.3240</strain>
    </source>
</reference>
<dbReference type="EMBL" id="JBHSOW010000045">
    <property type="protein sequence ID" value="MFC5650111.1"/>
    <property type="molecule type" value="Genomic_DNA"/>
</dbReference>
<dbReference type="InterPro" id="IPR013486">
    <property type="entry name" value="SpoIID/LytB"/>
</dbReference>
<dbReference type="InterPro" id="IPR007730">
    <property type="entry name" value="SPOR-like_dom"/>
</dbReference>
<dbReference type="NCBIfam" id="TIGR02669">
    <property type="entry name" value="SpoIID_LytB"/>
    <property type="match status" value="1"/>
</dbReference>
<dbReference type="InterPro" id="IPR013693">
    <property type="entry name" value="SpoIID/LytB_N"/>
</dbReference>
<accession>A0ABW0W042</accession>
<dbReference type="PANTHER" id="PTHR30032:SF4">
    <property type="entry name" value="AMIDASE ENHANCER"/>
    <property type="match status" value="1"/>
</dbReference>
<evidence type="ECO:0000313" key="2">
    <source>
        <dbReference type="EMBL" id="MFC5650111.1"/>
    </source>
</evidence>